<reference evidence="2" key="1">
    <citation type="journal article" date="2023" name="Int. J. Mol. Sci.">
        <title>Metagenomics Revealed a New Genus 'Candidatus Thiocaldithrix dubininis' gen. nov., sp. nov. and a New Species 'Candidatus Thiothrix putei' sp. nov. in the Family Thiotrichaceae, Some Members of Which Have Traits of Both Na+- and H+-Motive Energetics.</title>
        <authorList>
            <person name="Ravin N.V."/>
            <person name="Muntyan M.S."/>
            <person name="Smolyakov D.D."/>
            <person name="Rudenko T.S."/>
            <person name="Beletsky A.V."/>
            <person name="Mardanov A.V."/>
            <person name="Grabovich M.Y."/>
        </authorList>
    </citation>
    <scope>NUCLEOTIDE SEQUENCE</scope>
    <source>
        <strain evidence="2">GKL-02</strain>
    </source>
</reference>
<sequence>MQLFSELCPICGGEDFSTTVVLWPQLINAWQLSENEAEYINRQQGFHCRQCNNNLRAMSLSACILKELGFKGTLNQFCESMSDIKILEINAAGNLTQFLGKLPLHRLIEYPQFDMQNLDIESESIDLVVHSDTLEHVPNPERALSECRRVLRYNGKCIFTVPIIVNRLSRSRAGLAPSYHGQSGILADDQLVFTEFGADVWQTVLRAGFNSCEIFSLEYPSALTIVARK</sequence>
<reference evidence="2" key="2">
    <citation type="submission" date="2023-04" db="EMBL/GenBank/DDBJ databases">
        <authorList>
            <person name="Beletskiy A.V."/>
            <person name="Mardanov A.V."/>
            <person name="Ravin N.V."/>
        </authorList>
    </citation>
    <scope>NUCLEOTIDE SEQUENCE</scope>
    <source>
        <strain evidence="2">GKL-02</strain>
    </source>
</reference>
<dbReference type="GO" id="GO:0032259">
    <property type="term" value="P:methylation"/>
    <property type="evidence" value="ECO:0007669"/>
    <property type="project" value="UniProtKB-KW"/>
</dbReference>
<dbReference type="InterPro" id="IPR029063">
    <property type="entry name" value="SAM-dependent_MTases_sf"/>
</dbReference>
<dbReference type="GO" id="GO:0008757">
    <property type="term" value="F:S-adenosylmethionine-dependent methyltransferase activity"/>
    <property type="evidence" value="ECO:0007669"/>
    <property type="project" value="InterPro"/>
</dbReference>
<dbReference type="EMBL" id="CP124756">
    <property type="protein sequence ID" value="WGZ93712.1"/>
    <property type="molecule type" value="Genomic_DNA"/>
</dbReference>
<dbReference type="Proteomes" id="UP001301326">
    <property type="component" value="Chromosome"/>
</dbReference>
<name>A0AA95HA54_9GAMM</name>
<protein>
    <submittedName>
        <fullName evidence="2">Class I SAM-dependent methyltransferase</fullName>
    </submittedName>
</protein>
<dbReference type="AlphaFoldDB" id="A0AA95HA54"/>
<dbReference type="KEGG" id="tput:QJT81_18275"/>
<organism evidence="2">
    <name type="scientific">Candidatus Thiothrix putei</name>
    <dbReference type="NCBI Taxonomy" id="3080811"/>
    <lineage>
        <taxon>Bacteria</taxon>
        <taxon>Pseudomonadati</taxon>
        <taxon>Pseudomonadota</taxon>
        <taxon>Gammaproteobacteria</taxon>
        <taxon>Thiotrichales</taxon>
        <taxon>Thiotrichaceae</taxon>
        <taxon>Thiothrix</taxon>
    </lineage>
</organism>
<gene>
    <name evidence="2" type="ORF">QJT81_18275</name>
</gene>
<accession>A0AA95HA54</accession>
<evidence type="ECO:0000313" key="2">
    <source>
        <dbReference type="EMBL" id="WGZ93712.1"/>
    </source>
</evidence>
<evidence type="ECO:0000259" key="1">
    <source>
        <dbReference type="Pfam" id="PF08241"/>
    </source>
</evidence>
<dbReference type="Gene3D" id="3.40.50.150">
    <property type="entry name" value="Vaccinia Virus protein VP39"/>
    <property type="match status" value="1"/>
</dbReference>
<keyword evidence="2" id="KW-0489">Methyltransferase</keyword>
<dbReference type="SUPFAM" id="SSF53335">
    <property type="entry name" value="S-adenosyl-L-methionine-dependent methyltransferases"/>
    <property type="match status" value="1"/>
</dbReference>
<dbReference type="InterPro" id="IPR013216">
    <property type="entry name" value="Methyltransf_11"/>
</dbReference>
<feature type="domain" description="Methyltransferase type 11" evidence="1">
    <location>
        <begin position="103"/>
        <end position="159"/>
    </location>
</feature>
<dbReference type="Pfam" id="PF08241">
    <property type="entry name" value="Methyltransf_11"/>
    <property type="match status" value="1"/>
</dbReference>
<proteinExistence type="predicted"/>
<keyword evidence="2" id="KW-0808">Transferase</keyword>